<dbReference type="SUPFAM" id="SSF48403">
    <property type="entry name" value="Ankyrin repeat"/>
    <property type="match status" value="1"/>
</dbReference>
<reference evidence="1 2" key="1">
    <citation type="journal article" date="2017" name="G3 (Bethesda)">
        <title>First Draft Genome Sequence of the Pathogenic Fungus Lomentospora prolificans (Formerly Scedosporium prolificans).</title>
        <authorList>
            <person name="Luo R."/>
            <person name="Zimin A."/>
            <person name="Workman R."/>
            <person name="Fan Y."/>
            <person name="Pertea G."/>
            <person name="Grossman N."/>
            <person name="Wear M.P."/>
            <person name="Jia B."/>
            <person name="Miller H."/>
            <person name="Casadevall A."/>
            <person name="Timp W."/>
            <person name="Zhang S.X."/>
            <person name="Salzberg S.L."/>
        </authorList>
    </citation>
    <scope>NUCLEOTIDE SEQUENCE [LARGE SCALE GENOMIC DNA]</scope>
    <source>
        <strain evidence="1 2">JHH-5317</strain>
    </source>
</reference>
<accession>A0A2N3N371</accession>
<dbReference type="InterPro" id="IPR002110">
    <property type="entry name" value="Ankyrin_rpt"/>
</dbReference>
<organism evidence="1 2">
    <name type="scientific">Lomentospora prolificans</name>
    <dbReference type="NCBI Taxonomy" id="41688"/>
    <lineage>
        <taxon>Eukaryota</taxon>
        <taxon>Fungi</taxon>
        <taxon>Dikarya</taxon>
        <taxon>Ascomycota</taxon>
        <taxon>Pezizomycotina</taxon>
        <taxon>Sordariomycetes</taxon>
        <taxon>Hypocreomycetidae</taxon>
        <taxon>Microascales</taxon>
        <taxon>Microascaceae</taxon>
        <taxon>Lomentospora</taxon>
    </lineage>
</organism>
<dbReference type="Proteomes" id="UP000233524">
    <property type="component" value="Unassembled WGS sequence"/>
</dbReference>
<dbReference type="Pfam" id="PF12796">
    <property type="entry name" value="Ank_2"/>
    <property type="match status" value="1"/>
</dbReference>
<dbReference type="EMBL" id="NLAX01000850">
    <property type="protein sequence ID" value="PKS06886.1"/>
    <property type="molecule type" value="Genomic_DNA"/>
</dbReference>
<dbReference type="Gene3D" id="1.25.40.20">
    <property type="entry name" value="Ankyrin repeat-containing domain"/>
    <property type="match status" value="1"/>
</dbReference>
<dbReference type="AlphaFoldDB" id="A0A2N3N371"/>
<dbReference type="STRING" id="41688.A0A2N3N371"/>
<dbReference type="InterPro" id="IPR036770">
    <property type="entry name" value="Ankyrin_rpt-contain_sf"/>
</dbReference>
<gene>
    <name evidence="1" type="ORF">jhhlp_006718</name>
</gene>
<name>A0A2N3N371_9PEZI</name>
<feature type="non-terminal residue" evidence="1">
    <location>
        <position position="50"/>
    </location>
</feature>
<protein>
    <submittedName>
        <fullName evidence="1">Uncharacterized protein</fullName>
    </submittedName>
</protein>
<comment type="caution">
    <text evidence="1">The sequence shown here is derived from an EMBL/GenBank/DDBJ whole genome shotgun (WGS) entry which is preliminary data.</text>
</comment>
<dbReference type="OrthoDB" id="4580745at2759"/>
<evidence type="ECO:0000313" key="1">
    <source>
        <dbReference type="EMBL" id="PKS06886.1"/>
    </source>
</evidence>
<dbReference type="InParanoid" id="A0A2N3N371"/>
<keyword evidence="2" id="KW-1185">Reference proteome</keyword>
<proteinExistence type="predicted"/>
<evidence type="ECO:0000313" key="2">
    <source>
        <dbReference type="Proteomes" id="UP000233524"/>
    </source>
</evidence>
<dbReference type="VEuPathDB" id="FungiDB:jhhlp_006718"/>
<sequence length="50" mass="5515">MECRTPLSYAAWNGHEGIVKLLLTICKGDLDSKGNNGRTPLSYAAWNGYE</sequence>